<dbReference type="EMBL" id="JBHSPW010000001">
    <property type="protein sequence ID" value="MFC5891564.1"/>
    <property type="molecule type" value="Genomic_DNA"/>
</dbReference>
<keyword evidence="3" id="KW-1185">Reference proteome</keyword>
<feature type="signal peptide" evidence="1">
    <location>
        <begin position="1"/>
        <end position="26"/>
    </location>
</feature>
<proteinExistence type="predicted"/>
<keyword evidence="1" id="KW-0732">Signal</keyword>
<dbReference type="RefSeq" id="WP_345081497.1">
    <property type="nucleotide sequence ID" value="NZ_BAAAWG010000006.1"/>
</dbReference>
<accession>A0ABW1FF68</accession>
<gene>
    <name evidence="2" type="ORF">ACFP3M_01800</name>
</gene>
<evidence type="ECO:0000313" key="2">
    <source>
        <dbReference type="EMBL" id="MFC5891564.1"/>
    </source>
</evidence>
<evidence type="ECO:0000313" key="3">
    <source>
        <dbReference type="Proteomes" id="UP001596241"/>
    </source>
</evidence>
<comment type="caution">
    <text evidence="2">The sequence shown here is derived from an EMBL/GenBank/DDBJ whole genome shotgun (WGS) entry which is preliminary data.</text>
</comment>
<dbReference type="Pfam" id="PF10901">
    <property type="entry name" value="DUF2690"/>
    <property type="match status" value="1"/>
</dbReference>
<sequence length="159" mass="17293">MPFRLRRKASAVLLALATLGALGTSAAPAGATTPSTQSFQCYDGGCTGKDPQAMGCAADAVTIEQIYVWDNIWDLRYSPACNAHWGRLSQNGGGNSWTTNLDGTPPDAHPPYTFTAVAYSYSNGFERTWTAMGAGRDNVRMCTHVEYVYPTPWYCTKTY</sequence>
<reference evidence="3" key="1">
    <citation type="journal article" date="2019" name="Int. J. Syst. Evol. Microbiol.">
        <title>The Global Catalogue of Microorganisms (GCM) 10K type strain sequencing project: providing services to taxonomists for standard genome sequencing and annotation.</title>
        <authorList>
            <consortium name="The Broad Institute Genomics Platform"/>
            <consortium name="The Broad Institute Genome Sequencing Center for Infectious Disease"/>
            <person name="Wu L."/>
            <person name="Ma J."/>
        </authorList>
    </citation>
    <scope>NUCLEOTIDE SEQUENCE [LARGE SCALE GENOMIC DNA]</scope>
    <source>
        <strain evidence="3">CGMCC 1.15809</strain>
    </source>
</reference>
<dbReference type="Proteomes" id="UP001596241">
    <property type="component" value="Unassembled WGS sequence"/>
</dbReference>
<evidence type="ECO:0000256" key="1">
    <source>
        <dbReference type="SAM" id="SignalP"/>
    </source>
</evidence>
<feature type="chain" id="PRO_5046517946" evidence="1">
    <location>
        <begin position="27"/>
        <end position="159"/>
    </location>
</feature>
<organism evidence="2 3">
    <name type="scientific">Streptomyces ramulosus</name>
    <dbReference type="NCBI Taxonomy" id="47762"/>
    <lineage>
        <taxon>Bacteria</taxon>
        <taxon>Bacillati</taxon>
        <taxon>Actinomycetota</taxon>
        <taxon>Actinomycetes</taxon>
        <taxon>Kitasatosporales</taxon>
        <taxon>Streptomycetaceae</taxon>
        <taxon>Streptomyces</taxon>
    </lineage>
</organism>
<dbReference type="InterPro" id="IPR021224">
    <property type="entry name" value="DUF2690"/>
</dbReference>
<protein>
    <submittedName>
        <fullName evidence="2">DUF2690 domain-containing protein</fullName>
    </submittedName>
</protein>
<name>A0ABW1FF68_9ACTN</name>